<accession>A0A0N4WLV3</accession>
<proteinExistence type="predicted"/>
<sequence length="93" mass="10485">LLETSHLVSCPFFQHSEKYNHGTARSIQSEVSQQLSVQSTLSINTIYLSVKPLKAQISQQKAVDPESPLDEYYDTSLPRPILHHNHTVVPNTD</sequence>
<evidence type="ECO:0000313" key="1">
    <source>
        <dbReference type="WBParaSite" id="HPLM_0001215201-mRNA-1"/>
    </source>
</evidence>
<organism evidence="1">
    <name type="scientific">Haemonchus placei</name>
    <name type="common">Barber's pole worm</name>
    <dbReference type="NCBI Taxonomy" id="6290"/>
    <lineage>
        <taxon>Eukaryota</taxon>
        <taxon>Metazoa</taxon>
        <taxon>Ecdysozoa</taxon>
        <taxon>Nematoda</taxon>
        <taxon>Chromadorea</taxon>
        <taxon>Rhabditida</taxon>
        <taxon>Rhabditina</taxon>
        <taxon>Rhabditomorpha</taxon>
        <taxon>Strongyloidea</taxon>
        <taxon>Trichostrongylidae</taxon>
        <taxon>Haemonchus</taxon>
    </lineage>
</organism>
<protein>
    <submittedName>
        <fullName evidence="1">ZM domain-containing protein</fullName>
    </submittedName>
</protein>
<name>A0A0N4WLV3_HAEPC</name>
<dbReference type="AlphaFoldDB" id="A0A0N4WLV3"/>
<dbReference type="WBParaSite" id="HPLM_0001215201-mRNA-1">
    <property type="protein sequence ID" value="HPLM_0001215201-mRNA-1"/>
    <property type="gene ID" value="HPLM_0001215201"/>
</dbReference>
<reference evidence="1" key="1">
    <citation type="submission" date="2017-02" db="UniProtKB">
        <authorList>
            <consortium name="WormBaseParasite"/>
        </authorList>
    </citation>
    <scope>IDENTIFICATION</scope>
</reference>